<dbReference type="KEGG" id="nta:107807531"/>
<dbReference type="PaxDb" id="4097-A0A1S4BER9"/>
<name>A0A1S4BER9_TOBAC</name>
<proteinExistence type="predicted"/>
<dbReference type="AlphaFoldDB" id="A0A1S4BER9"/>
<gene>
    <name evidence="2" type="primary">LOC107807531</name>
</gene>
<sequence length="108" mass="11049">MRCLLCKTLGHNKKGCPLARNQGGRAGTSLVGGEITENVSSTTACGRAGTSESASAVATSTMESGTFTQPITNLSTQQSTNVAGGPKRKTNEPRRGGANARSKRPKAA</sequence>
<accession>A0A1S4BER9</accession>
<organism evidence="2">
    <name type="scientific">Nicotiana tabacum</name>
    <name type="common">Common tobacco</name>
    <dbReference type="NCBI Taxonomy" id="4097"/>
    <lineage>
        <taxon>Eukaryota</taxon>
        <taxon>Viridiplantae</taxon>
        <taxon>Streptophyta</taxon>
        <taxon>Embryophyta</taxon>
        <taxon>Tracheophyta</taxon>
        <taxon>Spermatophyta</taxon>
        <taxon>Magnoliopsida</taxon>
        <taxon>eudicotyledons</taxon>
        <taxon>Gunneridae</taxon>
        <taxon>Pentapetalae</taxon>
        <taxon>asterids</taxon>
        <taxon>lamiids</taxon>
        <taxon>Solanales</taxon>
        <taxon>Solanaceae</taxon>
        <taxon>Nicotianoideae</taxon>
        <taxon>Nicotianeae</taxon>
        <taxon>Nicotiana</taxon>
    </lineage>
</organism>
<feature type="compositionally biased region" description="Polar residues" evidence="1">
    <location>
        <begin position="65"/>
        <end position="82"/>
    </location>
</feature>
<evidence type="ECO:0000313" key="2">
    <source>
        <dbReference type="RefSeq" id="XP_016487425.1"/>
    </source>
</evidence>
<reference evidence="2" key="1">
    <citation type="submission" date="2025-08" db="UniProtKB">
        <authorList>
            <consortium name="RefSeq"/>
        </authorList>
    </citation>
    <scope>IDENTIFICATION</scope>
</reference>
<feature type="compositionally biased region" description="Low complexity" evidence="1">
    <location>
        <begin position="50"/>
        <end position="64"/>
    </location>
</feature>
<evidence type="ECO:0000256" key="1">
    <source>
        <dbReference type="SAM" id="MobiDB-lite"/>
    </source>
</evidence>
<dbReference type="RefSeq" id="XP_016487425.1">
    <property type="nucleotide sequence ID" value="XM_016631939.1"/>
</dbReference>
<protein>
    <submittedName>
        <fullName evidence="2">Uncharacterized protein</fullName>
    </submittedName>
</protein>
<feature type="region of interest" description="Disordered" evidence="1">
    <location>
        <begin position="42"/>
        <end position="108"/>
    </location>
</feature>